<feature type="binding site" evidence="1">
    <location>
        <position position="624"/>
    </location>
    <ligand>
        <name>2-oxoglutarate</name>
        <dbReference type="ChEBI" id="CHEBI:16810"/>
    </ligand>
</feature>
<dbReference type="Gene3D" id="2.60.120.590">
    <property type="entry name" value="Alpha-ketoglutarate-dependent dioxygenase AlkB-like"/>
    <property type="match status" value="1"/>
</dbReference>
<reference evidence="4" key="1">
    <citation type="journal article" date="2023" name="Mol. Phylogenet. Evol.">
        <title>Genome-scale phylogeny and comparative genomics of the fungal order Sordariales.</title>
        <authorList>
            <person name="Hensen N."/>
            <person name="Bonometti L."/>
            <person name="Westerberg I."/>
            <person name="Brannstrom I.O."/>
            <person name="Guillou S."/>
            <person name="Cros-Aarteil S."/>
            <person name="Calhoun S."/>
            <person name="Haridas S."/>
            <person name="Kuo A."/>
            <person name="Mondo S."/>
            <person name="Pangilinan J."/>
            <person name="Riley R."/>
            <person name="LaButti K."/>
            <person name="Andreopoulos B."/>
            <person name="Lipzen A."/>
            <person name="Chen C."/>
            <person name="Yan M."/>
            <person name="Daum C."/>
            <person name="Ng V."/>
            <person name="Clum A."/>
            <person name="Steindorff A."/>
            <person name="Ohm R.A."/>
            <person name="Martin F."/>
            <person name="Silar P."/>
            <person name="Natvig D.O."/>
            <person name="Lalanne C."/>
            <person name="Gautier V."/>
            <person name="Ament-Velasquez S.L."/>
            <person name="Kruys A."/>
            <person name="Hutchinson M.I."/>
            <person name="Powell A.J."/>
            <person name="Barry K."/>
            <person name="Miller A.N."/>
            <person name="Grigoriev I.V."/>
            <person name="Debuchy R."/>
            <person name="Gladieux P."/>
            <person name="Hiltunen Thoren M."/>
            <person name="Johannesson H."/>
        </authorList>
    </citation>
    <scope>NUCLEOTIDE SEQUENCE</scope>
    <source>
        <strain evidence="4">CBS 538.74</strain>
    </source>
</reference>
<evidence type="ECO:0000259" key="3">
    <source>
        <dbReference type="Pfam" id="PF13532"/>
    </source>
</evidence>
<reference evidence="4" key="2">
    <citation type="submission" date="2023-05" db="EMBL/GenBank/DDBJ databases">
        <authorList>
            <consortium name="Lawrence Berkeley National Laboratory"/>
            <person name="Steindorff A."/>
            <person name="Hensen N."/>
            <person name="Bonometti L."/>
            <person name="Westerberg I."/>
            <person name="Brannstrom I.O."/>
            <person name="Guillou S."/>
            <person name="Cros-Aarteil S."/>
            <person name="Calhoun S."/>
            <person name="Haridas S."/>
            <person name="Kuo A."/>
            <person name="Mondo S."/>
            <person name="Pangilinan J."/>
            <person name="Riley R."/>
            <person name="Labutti K."/>
            <person name="Andreopoulos B."/>
            <person name="Lipzen A."/>
            <person name="Chen C."/>
            <person name="Yanf M."/>
            <person name="Daum C."/>
            <person name="Ng V."/>
            <person name="Clum A."/>
            <person name="Ohm R."/>
            <person name="Martin F."/>
            <person name="Silar P."/>
            <person name="Natvig D."/>
            <person name="Lalanne C."/>
            <person name="Gautier V."/>
            <person name="Ament-Velasquez S.L."/>
            <person name="Kruys A."/>
            <person name="Hutchinson M.I."/>
            <person name="Powell A.J."/>
            <person name="Barry K."/>
            <person name="Miller A.N."/>
            <person name="Grigoriev I.V."/>
            <person name="Debuchy R."/>
            <person name="Gladieux P."/>
            <person name="Thoren M.H."/>
            <person name="Johannesson H."/>
        </authorList>
    </citation>
    <scope>NUCLEOTIDE SEQUENCE</scope>
    <source>
        <strain evidence="4">CBS 538.74</strain>
    </source>
</reference>
<dbReference type="InterPro" id="IPR032852">
    <property type="entry name" value="ALKBH2"/>
</dbReference>
<sequence>MDHLAEQAPPCNVSVVAGPNASTDAPSLIMAVRASSRLAAQRAQTAIKRTFDDMDTNSSEVTTKRARSDAPSAVENEEFSHTEGSEASQPTLDNEHVEDTQENSMQTILGSMAGVAKKTSVTSKTKVIKAVPSGPPAAGKPLVWADARGGLCEALPYFKAYKGSLHSASLVVLGFLVDYEVDQRDVFGAQVIISSVGGGRVKNPETGTMIRAKDASDTAANIKSIMNAYRNKSLVAVIAVLAYFHITDVWKEKQIPKGGSKEVTIWRMRFEKANLAEPSWWIPEGKDTTPSDSSPQVSPKAPIATCGKCGTPSKEIFTAGWFCLNHQCEHYFLFPTGVAVDLDGLEYTKSFIDERTPFVGDIPSIKPPVPDSAGLHGTELALRRGFVCPDCGCCNRRVYWNRLVCVNKECEFSRDAPMLAYPEDLLKEENAKFNKDMQKKRDKYGVNENSVGQQHYLLDPFATIYHRGYLQFSQTLDLGGYKVRQYFLPNSQGQILGSFTIFSASNEVNSRPNGPNDLFKTLELTDIGLRRNPAAVVGHKLEGYTRHFQQNFGAKYKFGVSVQSKGFSEAPDVILRPLHYLIWAKRMAVEKSNEFIRTLDPRIIGPHALVTDDKDFNELLALGYMQADKINYHDDGESELGPAVAALALGSPSTMSFRPKRNTQFFLPTRQEQGRVCYKEVLEVTMKHGDMMVMVGTEIQKVYEHTVDPHGMRRFSLTGRYIDPERMTSQADRDDAAIKGAIPEHAQAFVYDGF</sequence>
<dbReference type="Proteomes" id="UP001302745">
    <property type="component" value="Unassembled WGS sequence"/>
</dbReference>
<name>A0AAN6VHL5_9PEZI</name>
<accession>A0AAN6VHL5</accession>
<dbReference type="InterPro" id="IPR027450">
    <property type="entry name" value="AlkB-like"/>
</dbReference>
<evidence type="ECO:0000256" key="1">
    <source>
        <dbReference type="PIRSR" id="PIRSR632852-1"/>
    </source>
</evidence>
<dbReference type="PANTHER" id="PTHR31573:SF4">
    <property type="entry name" value="FE2OG DIOXYGENASE DOMAIN-CONTAINING PROTEIN"/>
    <property type="match status" value="1"/>
</dbReference>
<dbReference type="InterPro" id="IPR037151">
    <property type="entry name" value="AlkB-like_sf"/>
</dbReference>
<dbReference type="Pfam" id="PF13532">
    <property type="entry name" value="2OG-FeII_Oxy_2"/>
    <property type="match status" value="1"/>
</dbReference>
<evidence type="ECO:0000256" key="2">
    <source>
        <dbReference type="SAM" id="MobiDB-lite"/>
    </source>
</evidence>
<dbReference type="GO" id="GO:0051747">
    <property type="term" value="F:cytosine C-5 DNA demethylase activity"/>
    <property type="evidence" value="ECO:0007669"/>
    <property type="project" value="TreeGrafter"/>
</dbReference>
<evidence type="ECO:0000313" key="4">
    <source>
        <dbReference type="EMBL" id="KAK4151454.1"/>
    </source>
</evidence>
<dbReference type="GO" id="GO:0006307">
    <property type="term" value="P:DNA alkylation repair"/>
    <property type="evidence" value="ECO:0007669"/>
    <property type="project" value="TreeGrafter"/>
</dbReference>
<feature type="binding site" evidence="1">
    <location>
        <position position="633"/>
    </location>
    <ligand>
        <name>2-oxoglutarate</name>
        <dbReference type="ChEBI" id="CHEBI:16810"/>
    </ligand>
</feature>
<dbReference type="PANTHER" id="PTHR31573">
    <property type="entry name" value="ALPHA-KETOGLUTARATE-DEPENDENT DIOXYGENASE ALKB HOMOLOG 2"/>
    <property type="match status" value="1"/>
</dbReference>
<dbReference type="GO" id="GO:0008198">
    <property type="term" value="F:ferrous iron binding"/>
    <property type="evidence" value="ECO:0007669"/>
    <property type="project" value="TreeGrafter"/>
</dbReference>
<keyword evidence="5" id="KW-1185">Reference proteome</keyword>
<dbReference type="SUPFAM" id="SSF51197">
    <property type="entry name" value="Clavaminate synthase-like"/>
    <property type="match status" value="1"/>
</dbReference>
<evidence type="ECO:0000313" key="5">
    <source>
        <dbReference type="Proteomes" id="UP001302745"/>
    </source>
</evidence>
<comment type="caution">
    <text evidence="4">The sequence shown here is derived from an EMBL/GenBank/DDBJ whole genome shotgun (WGS) entry which is preliminary data.</text>
</comment>
<gene>
    <name evidence="4" type="ORF">C8A00DRAFT_45347</name>
</gene>
<organism evidence="4 5">
    <name type="scientific">Chaetomidium leptoderma</name>
    <dbReference type="NCBI Taxonomy" id="669021"/>
    <lineage>
        <taxon>Eukaryota</taxon>
        <taxon>Fungi</taxon>
        <taxon>Dikarya</taxon>
        <taxon>Ascomycota</taxon>
        <taxon>Pezizomycotina</taxon>
        <taxon>Sordariomycetes</taxon>
        <taxon>Sordariomycetidae</taxon>
        <taxon>Sordariales</taxon>
        <taxon>Chaetomiaceae</taxon>
        <taxon>Chaetomidium</taxon>
    </lineage>
</organism>
<dbReference type="AlphaFoldDB" id="A0AAN6VHL5"/>
<feature type="region of interest" description="Disordered" evidence="2">
    <location>
        <begin position="1"/>
        <end position="20"/>
    </location>
</feature>
<dbReference type="GO" id="GO:0035516">
    <property type="term" value="F:broad specificity oxidative DNA demethylase activity"/>
    <property type="evidence" value="ECO:0007669"/>
    <property type="project" value="TreeGrafter"/>
</dbReference>
<feature type="domain" description="Alpha-ketoglutarate-dependent dioxygenase AlkB-like" evidence="3">
    <location>
        <begin position="543"/>
        <end position="710"/>
    </location>
</feature>
<proteinExistence type="predicted"/>
<protein>
    <recommendedName>
        <fullName evidence="3">Alpha-ketoglutarate-dependent dioxygenase AlkB-like domain-containing protein</fullName>
    </recommendedName>
</protein>
<dbReference type="EMBL" id="MU857015">
    <property type="protein sequence ID" value="KAK4151454.1"/>
    <property type="molecule type" value="Genomic_DNA"/>
</dbReference>
<feature type="region of interest" description="Disordered" evidence="2">
    <location>
        <begin position="49"/>
        <end position="102"/>
    </location>
</feature>